<dbReference type="PANTHER" id="PTHR43434:SF1">
    <property type="entry name" value="PHOSPHOGLYCOLATE PHOSPHATASE"/>
    <property type="match status" value="1"/>
</dbReference>
<evidence type="ECO:0000313" key="2">
    <source>
        <dbReference type="Proteomes" id="UP001428817"/>
    </source>
</evidence>
<dbReference type="Gene3D" id="3.40.50.1000">
    <property type="entry name" value="HAD superfamily/HAD-like"/>
    <property type="match status" value="1"/>
</dbReference>
<name>A0ABP9QNA1_9PSEU</name>
<keyword evidence="2" id="KW-1185">Reference proteome</keyword>
<dbReference type="Pfam" id="PF13419">
    <property type="entry name" value="HAD_2"/>
    <property type="match status" value="1"/>
</dbReference>
<dbReference type="SFLD" id="SFLDG01129">
    <property type="entry name" value="C1.5:_HAD__Beta-PGM__Phosphata"/>
    <property type="match status" value="1"/>
</dbReference>
<accession>A0ABP9QNA1</accession>
<dbReference type="InterPro" id="IPR036412">
    <property type="entry name" value="HAD-like_sf"/>
</dbReference>
<dbReference type="Proteomes" id="UP001428817">
    <property type="component" value="Unassembled WGS sequence"/>
</dbReference>
<evidence type="ECO:0000313" key="1">
    <source>
        <dbReference type="EMBL" id="GAA5164654.1"/>
    </source>
</evidence>
<dbReference type="SFLD" id="SFLDS00003">
    <property type="entry name" value="Haloacid_Dehalogenase"/>
    <property type="match status" value="1"/>
</dbReference>
<gene>
    <name evidence="1" type="ORF">GCM10023321_53450</name>
</gene>
<proteinExistence type="predicted"/>
<sequence>MLWDIDHTLIETRGVGFAIYQRAFRASTGHPLQQLAQVAGRTELDIMRETLRINGIEPTSEAVTSLARALTQGYDEARNELASTGRALPGAARTLSLLADQPTVHQGVLTGNLEDVARIKLDVFDLTKYLDLHTSAYGNDHTERADLVKIAQERARTRLNATFSNSHTVLLGDTPNDIHAAISAGVRSIGVATGKSSVEDLKHAGAHGVLPDLGNLATATELIFAVADQS</sequence>
<reference evidence="2" key="1">
    <citation type="journal article" date="2019" name="Int. J. Syst. Evol. Microbiol.">
        <title>The Global Catalogue of Microorganisms (GCM) 10K type strain sequencing project: providing services to taxonomists for standard genome sequencing and annotation.</title>
        <authorList>
            <consortium name="The Broad Institute Genomics Platform"/>
            <consortium name="The Broad Institute Genome Sequencing Center for Infectious Disease"/>
            <person name="Wu L."/>
            <person name="Ma J."/>
        </authorList>
    </citation>
    <scope>NUCLEOTIDE SEQUENCE [LARGE SCALE GENOMIC DNA]</scope>
    <source>
        <strain evidence="2">JCM 18303</strain>
    </source>
</reference>
<dbReference type="InterPro" id="IPR023198">
    <property type="entry name" value="PGP-like_dom2"/>
</dbReference>
<dbReference type="InterPro" id="IPR050155">
    <property type="entry name" value="HAD-like_hydrolase_sf"/>
</dbReference>
<dbReference type="SUPFAM" id="SSF56784">
    <property type="entry name" value="HAD-like"/>
    <property type="match status" value="1"/>
</dbReference>
<dbReference type="Gene3D" id="1.10.150.240">
    <property type="entry name" value="Putative phosphatase, domain 2"/>
    <property type="match status" value="1"/>
</dbReference>
<comment type="caution">
    <text evidence="1">The sequence shown here is derived from an EMBL/GenBank/DDBJ whole genome shotgun (WGS) entry which is preliminary data.</text>
</comment>
<dbReference type="PANTHER" id="PTHR43434">
    <property type="entry name" value="PHOSPHOGLYCOLATE PHOSPHATASE"/>
    <property type="match status" value="1"/>
</dbReference>
<protein>
    <submittedName>
        <fullName evidence="1">Haloacid dehalogenase-like hydrolase</fullName>
    </submittedName>
</protein>
<dbReference type="InterPro" id="IPR023214">
    <property type="entry name" value="HAD_sf"/>
</dbReference>
<dbReference type="EMBL" id="BAABJP010000030">
    <property type="protein sequence ID" value="GAA5164654.1"/>
    <property type="molecule type" value="Genomic_DNA"/>
</dbReference>
<organism evidence="1 2">
    <name type="scientific">Pseudonocardia eucalypti</name>
    <dbReference type="NCBI Taxonomy" id="648755"/>
    <lineage>
        <taxon>Bacteria</taxon>
        <taxon>Bacillati</taxon>
        <taxon>Actinomycetota</taxon>
        <taxon>Actinomycetes</taxon>
        <taxon>Pseudonocardiales</taxon>
        <taxon>Pseudonocardiaceae</taxon>
        <taxon>Pseudonocardia</taxon>
    </lineage>
</organism>
<dbReference type="InterPro" id="IPR041492">
    <property type="entry name" value="HAD_2"/>
</dbReference>